<dbReference type="EMBL" id="JAAAID010001671">
    <property type="protein sequence ID" value="KAG0009161.1"/>
    <property type="molecule type" value="Genomic_DNA"/>
</dbReference>
<name>A0A9P6SXG7_9FUNG</name>
<sequence length="93" mass="10229">MLHRVSPENKERDLGFLVRTCHAIGTQDVSVTSSLRLDANELYSVESLTKSFSFAKIRDSKVIEISLDEKSVTAAAAIDVIKGYSVDLKRGLS</sequence>
<evidence type="ECO:0000313" key="1">
    <source>
        <dbReference type="EMBL" id="KAG0009161.1"/>
    </source>
</evidence>
<feature type="non-terminal residue" evidence="1">
    <location>
        <position position="93"/>
    </location>
</feature>
<keyword evidence="2" id="KW-1185">Reference proteome</keyword>
<proteinExistence type="predicted"/>
<organism evidence="1 2">
    <name type="scientific">Entomortierella chlamydospora</name>
    <dbReference type="NCBI Taxonomy" id="101097"/>
    <lineage>
        <taxon>Eukaryota</taxon>
        <taxon>Fungi</taxon>
        <taxon>Fungi incertae sedis</taxon>
        <taxon>Mucoromycota</taxon>
        <taxon>Mortierellomycotina</taxon>
        <taxon>Mortierellomycetes</taxon>
        <taxon>Mortierellales</taxon>
        <taxon>Mortierellaceae</taxon>
        <taxon>Entomortierella</taxon>
    </lineage>
</organism>
<dbReference type="AlphaFoldDB" id="A0A9P6SXG7"/>
<accession>A0A9P6SXG7</accession>
<dbReference type="Proteomes" id="UP000703661">
    <property type="component" value="Unassembled WGS sequence"/>
</dbReference>
<comment type="caution">
    <text evidence="1">The sequence shown here is derived from an EMBL/GenBank/DDBJ whole genome shotgun (WGS) entry which is preliminary data.</text>
</comment>
<gene>
    <name evidence="1" type="ORF">BGZ80_002685</name>
</gene>
<evidence type="ECO:0000313" key="2">
    <source>
        <dbReference type="Proteomes" id="UP000703661"/>
    </source>
</evidence>
<reference evidence="1" key="1">
    <citation type="journal article" date="2020" name="Fungal Divers.">
        <title>Resolving the Mortierellaceae phylogeny through synthesis of multi-gene phylogenetics and phylogenomics.</title>
        <authorList>
            <person name="Vandepol N."/>
            <person name="Liber J."/>
            <person name="Desiro A."/>
            <person name="Na H."/>
            <person name="Kennedy M."/>
            <person name="Barry K."/>
            <person name="Grigoriev I.V."/>
            <person name="Miller A.N."/>
            <person name="O'Donnell K."/>
            <person name="Stajich J.E."/>
            <person name="Bonito G."/>
        </authorList>
    </citation>
    <scope>NUCLEOTIDE SEQUENCE</scope>
    <source>
        <strain evidence="1">NRRL 2769</strain>
    </source>
</reference>
<protein>
    <submittedName>
        <fullName evidence="1">Uncharacterized protein</fullName>
    </submittedName>
</protein>